<dbReference type="InterPro" id="IPR000160">
    <property type="entry name" value="GGDEF_dom"/>
</dbReference>
<proteinExistence type="predicted"/>
<dbReference type="FunFam" id="3.30.70.270:FF:000001">
    <property type="entry name" value="Diguanylate cyclase domain protein"/>
    <property type="match status" value="1"/>
</dbReference>
<dbReference type="InterPro" id="IPR043128">
    <property type="entry name" value="Rev_trsase/Diguanyl_cyclase"/>
</dbReference>
<dbReference type="InterPro" id="IPR029787">
    <property type="entry name" value="Nucleotide_cyclase"/>
</dbReference>
<evidence type="ECO:0000313" key="5">
    <source>
        <dbReference type="Proteomes" id="UP000534783"/>
    </source>
</evidence>
<dbReference type="Gene3D" id="3.30.70.270">
    <property type="match status" value="1"/>
</dbReference>
<evidence type="ECO:0000256" key="2">
    <source>
        <dbReference type="ARBA" id="ARBA00034247"/>
    </source>
</evidence>
<accession>A0A7X6DRS8</accession>
<dbReference type="EC" id="2.7.7.65" evidence="1"/>
<comment type="caution">
    <text evidence="4">The sequence shown here is derived from an EMBL/GenBank/DDBJ whole genome shotgun (WGS) entry which is preliminary data.</text>
</comment>
<dbReference type="PANTHER" id="PTHR45138:SF9">
    <property type="entry name" value="DIGUANYLATE CYCLASE DGCM-RELATED"/>
    <property type="match status" value="1"/>
</dbReference>
<dbReference type="PANTHER" id="PTHR45138">
    <property type="entry name" value="REGULATORY COMPONENTS OF SENSORY TRANSDUCTION SYSTEM"/>
    <property type="match status" value="1"/>
</dbReference>
<dbReference type="RefSeq" id="WP_168061396.1">
    <property type="nucleotide sequence ID" value="NZ_VTOW01000003.1"/>
</dbReference>
<dbReference type="Pfam" id="PF00990">
    <property type="entry name" value="GGDEF"/>
    <property type="match status" value="1"/>
</dbReference>
<dbReference type="GO" id="GO:0052621">
    <property type="term" value="F:diguanylate cyclase activity"/>
    <property type="evidence" value="ECO:0007669"/>
    <property type="project" value="UniProtKB-EC"/>
</dbReference>
<dbReference type="SUPFAM" id="SSF55781">
    <property type="entry name" value="GAF domain-like"/>
    <property type="match status" value="2"/>
</dbReference>
<comment type="catalytic activity">
    <reaction evidence="2">
        <text>2 GTP = 3',3'-c-di-GMP + 2 diphosphate</text>
        <dbReference type="Rhea" id="RHEA:24898"/>
        <dbReference type="ChEBI" id="CHEBI:33019"/>
        <dbReference type="ChEBI" id="CHEBI:37565"/>
        <dbReference type="ChEBI" id="CHEBI:58805"/>
        <dbReference type="EC" id="2.7.7.65"/>
    </reaction>
</comment>
<dbReference type="Proteomes" id="UP000534783">
    <property type="component" value="Unassembled WGS sequence"/>
</dbReference>
<evidence type="ECO:0000313" key="4">
    <source>
        <dbReference type="EMBL" id="NKE72067.1"/>
    </source>
</evidence>
<dbReference type="Gene3D" id="3.30.450.40">
    <property type="match status" value="2"/>
</dbReference>
<dbReference type="GO" id="GO:0043709">
    <property type="term" value="P:cell adhesion involved in single-species biofilm formation"/>
    <property type="evidence" value="ECO:0007669"/>
    <property type="project" value="TreeGrafter"/>
</dbReference>
<dbReference type="InterPro" id="IPR029016">
    <property type="entry name" value="GAF-like_dom_sf"/>
</dbReference>
<dbReference type="Pfam" id="PF13185">
    <property type="entry name" value="GAF_2"/>
    <property type="match status" value="1"/>
</dbReference>
<sequence>MQRTLDLNRHKWEEIQHSLSSLTGLTLFIYDPSKHRPCTAITREHLLCHLVHQTERETLCQNAFAQQVDLAIQTQQISFSKCQANLNYFVIPIRLSNEMSYAMIGGKVYQHPDEYAHFKQNASEWGISSEKLPVDVDLSCPGAQEGLQQVASYLQVVATALLENIYRRGQYQGKAAHLTTLLNVGNQFKSVSNISILHSTLLNTLGILFNLKSACIFHQTKKQGAYRGVAVFGEKKERFNQLEASLDILFQKRSGGDPFVFNDVTFDLLKSKLPQDVTSCYLFPLYQGRNATSTLAIFDTILTSEETAMISSFCSQAGSAVENIELQNQLAEQRKIMIALSNLTLMIDSPLYLHHLHHNILEQTLQLLQAEQGSLMVLDEFKNELSVKAMKGINRPVYEMFNSKPGEGIAGSVYETGVPLLVQDLNHDPRVQQGAKPRYRTPSFVSVPLKLRNRTLGVINLADKITGEVFSEEDLQLLQAIGSYISIAIERSELYEKTEELKRISITDALTGLLNRRYFQERLTEEIERSRRHRIPVSLIIVDIDNFKGFNDTFGHLGGDEILVLLGQALRNYIRAIDVAARYGGEEFTIILPQTNKEDARIIAERLCREIERNETLQKKYSDLARLTVSVGLATFPDDAETFEELIRNADRALYQAKLQGKNRVITFDNGLFS</sequence>
<protein>
    <recommendedName>
        <fullName evidence="1">diguanylate cyclase</fullName>
        <ecNumber evidence="1">2.7.7.65</ecNumber>
    </recommendedName>
</protein>
<dbReference type="InterPro" id="IPR003018">
    <property type="entry name" value="GAF"/>
</dbReference>
<evidence type="ECO:0000259" key="3">
    <source>
        <dbReference type="PROSITE" id="PS50887"/>
    </source>
</evidence>
<gene>
    <name evidence="4" type="ORF">MNODULE_15060</name>
</gene>
<dbReference type="NCBIfam" id="TIGR00254">
    <property type="entry name" value="GGDEF"/>
    <property type="match status" value="1"/>
</dbReference>
<dbReference type="GO" id="GO:1902201">
    <property type="term" value="P:negative regulation of bacterial-type flagellum-dependent cell motility"/>
    <property type="evidence" value="ECO:0007669"/>
    <property type="project" value="TreeGrafter"/>
</dbReference>
<dbReference type="SMART" id="SM00065">
    <property type="entry name" value="GAF"/>
    <property type="match status" value="2"/>
</dbReference>
<dbReference type="EMBL" id="VTOW01000003">
    <property type="protein sequence ID" value="NKE72067.1"/>
    <property type="molecule type" value="Genomic_DNA"/>
</dbReference>
<keyword evidence="5" id="KW-1185">Reference proteome</keyword>
<organism evidence="4 5">
    <name type="scientific">Candidatus Manganitrophus noduliformans</name>
    <dbReference type="NCBI Taxonomy" id="2606439"/>
    <lineage>
        <taxon>Bacteria</taxon>
        <taxon>Pseudomonadati</taxon>
        <taxon>Nitrospirota</taxon>
        <taxon>Nitrospiria</taxon>
        <taxon>Candidatus Troglogloeales</taxon>
        <taxon>Candidatus Manganitrophaceae</taxon>
        <taxon>Candidatus Manganitrophus</taxon>
    </lineage>
</organism>
<dbReference type="SUPFAM" id="SSF55073">
    <property type="entry name" value="Nucleotide cyclase"/>
    <property type="match status" value="1"/>
</dbReference>
<name>A0A7X6DRS8_9BACT</name>
<dbReference type="PROSITE" id="PS50887">
    <property type="entry name" value="GGDEF"/>
    <property type="match status" value="1"/>
</dbReference>
<reference evidence="4 5" key="1">
    <citation type="journal article" date="2020" name="Nature">
        <title>Bacterial chemolithoautotrophy via manganese oxidation.</title>
        <authorList>
            <person name="Yu H."/>
            <person name="Leadbetter J.R."/>
        </authorList>
    </citation>
    <scope>NUCLEOTIDE SEQUENCE [LARGE SCALE GENOMIC DNA]</scope>
    <source>
        <strain evidence="4 5">Mn-1</strain>
    </source>
</reference>
<dbReference type="AlphaFoldDB" id="A0A7X6DRS8"/>
<dbReference type="SMART" id="SM00267">
    <property type="entry name" value="GGDEF"/>
    <property type="match status" value="1"/>
</dbReference>
<dbReference type="CDD" id="cd01949">
    <property type="entry name" value="GGDEF"/>
    <property type="match status" value="1"/>
</dbReference>
<dbReference type="InterPro" id="IPR018771">
    <property type="entry name" value="PocR_dom"/>
</dbReference>
<feature type="domain" description="GGDEF" evidence="3">
    <location>
        <begin position="535"/>
        <end position="670"/>
    </location>
</feature>
<dbReference type="GO" id="GO:0005886">
    <property type="term" value="C:plasma membrane"/>
    <property type="evidence" value="ECO:0007669"/>
    <property type="project" value="TreeGrafter"/>
</dbReference>
<dbReference type="Pfam" id="PF10114">
    <property type="entry name" value="PocR"/>
    <property type="match status" value="1"/>
</dbReference>
<evidence type="ECO:0000256" key="1">
    <source>
        <dbReference type="ARBA" id="ARBA00012528"/>
    </source>
</evidence>
<dbReference type="InterPro" id="IPR050469">
    <property type="entry name" value="Diguanylate_Cyclase"/>
</dbReference>